<dbReference type="AlphaFoldDB" id="A0A4V1LTD2"/>
<dbReference type="Proteomes" id="UP000290287">
    <property type="component" value="Unassembled WGS sequence"/>
</dbReference>
<feature type="transmembrane region" description="Helical" evidence="1">
    <location>
        <begin position="56"/>
        <end position="77"/>
    </location>
</feature>
<keyword evidence="1" id="KW-1133">Transmembrane helix</keyword>
<keyword evidence="4" id="KW-1185">Reference proteome</keyword>
<sequence>MCLILTLFSFQVNGLTTGMTIMLVGVYSGQRMIQGLGIANMMMFASIYYFNLDTTLLYKSITLALLGIVLLAGRWFLLQQSKHTNIENKGDNQ</sequence>
<evidence type="ECO:0000313" key="4">
    <source>
        <dbReference type="Proteomes" id="UP000290287"/>
    </source>
</evidence>
<evidence type="ECO:0000259" key="2">
    <source>
        <dbReference type="Pfam" id="PF14351"/>
    </source>
</evidence>
<organism evidence="3 4">
    <name type="scientific">Veronia nyctiphanis</name>
    <dbReference type="NCBI Taxonomy" id="1278244"/>
    <lineage>
        <taxon>Bacteria</taxon>
        <taxon>Pseudomonadati</taxon>
        <taxon>Pseudomonadota</taxon>
        <taxon>Gammaproteobacteria</taxon>
        <taxon>Vibrionales</taxon>
        <taxon>Vibrionaceae</taxon>
        <taxon>Veronia</taxon>
    </lineage>
</organism>
<dbReference type="Pfam" id="PF14351">
    <property type="entry name" value="DUF4401"/>
    <property type="match status" value="1"/>
</dbReference>
<reference evidence="3 4" key="1">
    <citation type="submission" date="2017-10" db="EMBL/GenBank/DDBJ databases">
        <title>Nyctiphanis sp. nov., isolated from the stomach of the euphausiid Nyctiphanes simplex (Hansen, 1911) in the Gulf of California.</title>
        <authorList>
            <person name="Gomez-Gil B."/>
            <person name="Aguilar-Mendez M."/>
            <person name="Lopez-Cortes A."/>
            <person name="Gomez-Gutierrez J."/>
            <person name="Roque A."/>
            <person name="Lang E."/>
            <person name="Gonzalez-Castillo A."/>
        </authorList>
    </citation>
    <scope>NUCLEOTIDE SEQUENCE [LARGE SCALE GENOMIC DNA]</scope>
    <source>
        <strain evidence="3 4">CAIM 600</strain>
    </source>
</reference>
<feature type="transmembrane region" description="Helical" evidence="1">
    <location>
        <begin position="6"/>
        <end position="26"/>
    </location>
</feature>
<dbReference type="EMBL" id="PEIB01000001">
    <property type="protein sequence ID" value="RXJ74788.1"/>
    <property type="molecule type" value="Genomic_DNA"/>
</dbReference>
<dbReference type="InterPro" id="IPR025513">
    <property type="entry name" value="DUF4401"/>
</dbReference>
<gene>
    <name evidence="3" type="ORF">CS022_00765</name>
</gene>
<feature type="transmembrane region" description="Helical" evidence="1">
    <location>
        <begin position="33"/>
        <end position="50"/>
    </location>
</feature>
<protein>
    <recommendedName>
        <fullName evidence="2">DUF4401 domain-containing protein</fullName>
    </recommendedName>
</protein>
<evidence type="ECO:0000256" key="1">
    <source>
        <dbReference type="SAM" id="Phobius"/>
    </source>
</evidence>
<keyword evidence="1" id="KW-0812">Transmembrane</keyword>
<name>A0A4V1LTD2_9GAMM</name>
<proteinExistence type="predicted"/>
<feature type="domain" description="DUF4401" evidence="2">
    <location>
        <begin position="3"/>
        <end position="79"/>
    </location>
</feature>
<comment type="caution">
    <text evidence="3">The sequence shown here is derived from an EMBL/GenBank/DDBJ whole genome shotgun (WGS) entry which is preliminary data.</text>
</comment>
<keyword evidence="1" id="KW-0472">Membrane</keyword>
<evidence type="ECO:0000313" key="3">
    <source>
        <dbReference type="EMBL" id="RXJ74788.1"/>
    </source>
</evidence>
<accession>A0A4V1LTD2</accession>